<proteinExistence type="predicted"/>
<dbReference type="SUPFAM" id="SSF161070">
    <property type="entry name" value="SNF-like"/>
    <property type="match status" value="1"/>
</dbReference>
<evidence type="ECO:0000256" key="2">
    <source>
        <dbReference type="ARBA" id="ARBA00022448"/>
    </source>
</evidence>
<protein>
    <submittedName>
        <fullName evidence="7">Sodium-dependent transporter</fullName>
    </submittedName>
</protein>
<dbReference type="NCBIfam" id="NF037979">
    <property type="entry name" value="Na_transp"/>
    <property type="match status" value="1"/>
</dbReference>
<feature type="transmembrane region" description="Helical" evidence="6">
    <location>
        <begin position="21"/>
        <end position="39"/>
    </location>
</feature>
<dbReference type="RefSeq" id="WP_274373180.1">
    <property type="nucleotide sequence ID" value="NZ_CP072943.1"/>
</dbReference>
<feature type="transmembrane region" description="Helical" evidence="6">
    <location>
        <begin position="51"/>
        <end position="72"/>
    </location>
</feature>
<dbReference type="InterPro" id="IPR000175">
    <property type="entry name" value="Na/ntran_symport"/>
</dbReference>
<keyword evidence="2" id="KW-0813">Transport</keyword>
<comment type="subcellular location">
    <subcellularLocation>
        <location evidence="1">Membrane</location>
        <topology evidence="1">Multi-pass membrane protein</topology>
    </subcellularLocation>
</comment>
<keyword evidence="5 6" id="KW-0472">Membrane</keyword>
<evidence type="ECO:0000256" key="5">
    <source>
        <dbReference type="ARBA" id="ARBA00023136"/>
    </source>
</evidence>
<evidence type="ECO:0000256" key="3">
    <source>
        <dbReference type="ARBA" id="ARBA00022692"/>
    </source>
</evidence>
<keyword evidence="4 6" id="KW-1133">Transmembrane helix</keyword>
<evidence type="ECO:0000256" key="1">
    <source>
        <dbReference type="ARBA" id="ARBA00004141"/>
    </source>
</evidence>
<gene>
    <name evidence="7" type="ORF">KAR29_11755</name>
</gene>
<feature type="transmembrane region" description="Helical" evidence="6">
    <location>
        <begin position="301"/>
        <end position="326"/>
    </location>
</feature>
<dbReference type="Proteomes" id="UP000671879">
    <property type="component" value="Chromosome"/>
</dbReference>
<dbReference type="PANTHER" id="PTHR42948">
    <property type="entry name" value="TRANSPORTER"/>
    <property type="match status" value="1"/>
</dbReference>
<feature type="transmembrane region" description="Helical" evidence="6">
    <location>
        <begin position="428"/>
        <end position="446"/>
    </location>
</feature>
<dbReference type="AlphaFoldDB" id="A0A9Q7ACN4"/>
<dbReference type="PROSITE" id="PS00610">
    <property type="entry name" value="NA_NEUROTRAN_SYMP_1"/>
    <property type="match status" value="1"/>
</dbReference>
<name>A0A9Q7ACN4_9BACT</name>
<feature type="transmembrane region" description="Helical" evidence="6">
    <location>
        <begin position="386"/>
        <end position="407"/>
    </location>
</feature>
<dbReference type="PANTHER" id="PTHR42948:SF1">
    <property type="entry name" value="TRANSPORTER"/>
    <property type="match status" value="1"/>
</dbReference>
<feature type="transmembrane region" description="Helical" evidence="6">
    <location>
        <begin position="216"/>
        <end position="236"/>
    </location>
</feature>
<dbReference type="Pfam" id="PF00209">
    <property type="entry name" value="SNF"/>
    <property type="match status" value="2"/>
</dbReference>
<evidence type="ECO:0000313" key="8">
    <source>
        <dbReference type="Proteomes" id="UP000671879"/>
    </source>
</evidence>
<dbReference type="GO" id="GO:0016020">
    <property type="term" value="C:membrane"/>
    <property type="evidence" value="ECO:0007669"/>
    <property type="project" value="UniProtKB-SubCell"/>
</dbReference>
<feature type="transmembrane region" description="Helical" evidence="6">
    <location>
        <begin position="178"/>
        <end position="196"/>
    </location>
</feature>
<dbReference type="InterPro" id="IPR047218">
    <property type="entry name" value="YocR/YhdH-like"/>
</dbReference>
<feature type="transmembrane region" description="Helical" evidence="6">
    <location>
        <begin position="257"/>
        <end position="281"/>
    </location>
</feature>
<feature type="transmembrane region" description="Helical" evidence="6">
    <location>
        <begin position="137"/>
        <end position="166"/>
    </location>
</feature>
<evidence type="ECO:0000256" key="6">
    <source>
        <dbReference type="SAM" id="Phobius"/>
    </source>
</evidence>
<keyword evidence="3 6" id="KW-0812">Transmembrane</keyword>
<dbReference type="PRINTS" id="PR00176">
    <property type="entry name" value="NANEUSMPORT"/>
</dbReference>
<dbReference type="EMBL" id="CP072943">
    <property type="protein sequence ID" value="QTX31979.1"/>
    <property type="molecule type" value="Genomic_DNA"/>
</dbReference>
<keyword evidence="8" id="KW-1185">Reference proteome</keyword>
<dbReference type="InterPro" id="IPR037272">
    <property type="entry name" value="SNS_sf"/>
</dbReference>
<feature type="transmembrane region" description="Helical" evidence="6">
    <location>
        <begin position="347"/>
        <end position="366"/>
    </location>
</feature>
<dbReference type="KEGG" id="aram:KAR29_11755"/>
<organism evidence="7 8">
    <name type="scientific">Aminithiophilus ramosus</name>
    <dbReference type="NCBI Taxonomy" id="3029084"/>
    <lineage>
        <taxon>Bacteria</taxon>
        <taxon>Thermotogati</taxon>
        <taxon>Synergistota</taxon>
        <taxon>Synergistia</taxon>
        <taxon>Synergistales</taxon>
        <taxon>Aminithiophilaceae</taxon>
        <taxon>Aminithiophilus</taxon>
    </lineage>
</organism>
<reference evidence="8" key="1">
    <citation type="submission" date="2021-04" db="EMBL/GenBank/DDBJ databases">
        <title>A novel Synergistetes isolate from a pyrite-forming mixed culture.</title>
        <authorList>
            <person name="Bunk B."/>
            <person name="Sproer C."/>
            <person name="Spring S."/>
            <person name="Pester M."/>
        </authorList>
    </citation>
    <scope>NUCLEOTIDE SEQUENCE [LARGE SCALE GENOMIC DNA]</scope>
    <source>
        <strain evidence="8">J.5.4.2-T.3.5.2</strain>
    </source>
</reference>
<accession>A0A9Q7ACN4</accession>
<feature type="transmembrane region" description="Helical" evidence="6">
    <location>
        <begin position="93"/>
        <end position="117"/>
    </location>
</feature>
<dbReference type="CDD" id="cd10336">
    <property type="entry name" value="SLC6sbd_Tyt1-Like"/>
    <property type="match status" value="1"/>
</dbReference>
<sequence length="463" mass="49994">MSLQDDTRTPQRDRFTSRVGFILASAGSAIGLGNIWRFPYMAGVNGGGAFVFVYLFFVIFVATALLLVEFVIGRHGRSNAVECYRKLSARFAWVGYLGVLTSFLLLAFYSVVGGWTIRYALQACLGRFGGITPDGAGAFFGSFIGGVGAPIAYLFLFMGATAFIIAQGVAAGIERYSKILMPVLFVLLVALVLRSVTLPGAREGLRWFLRPDFSKITLGVVVAALAQSFFSLSVGISSMTTYASYLDREENLIQSAFWVALCDTAIACMAGLVIFPAVFAFSMEPAAGPGLVFITLPAVFGAMPAGTLFAGAFFILLVIAALTSSINMMEVAVSFFSERFSADRKKVATAYGSVCFVIAVPASLSFGVWKEVTFLGKTFFDCYDYFVSNIALSLSALMCALLVGWVWKKGAMEELSNGGTIRSAYVPFWFWTVRYVSPWAIGIIWLESVGLLKPLAALVGLDL</sequence>
<evidence type="ECO:0000256" key="4">
    <source>
        <dbReference type="ARBA" id="ARBA00022989"/>
    </source>
</evidence>
<evidence type="ECO:0000313" key="7">
    <source>
        <dbReference type="EMBL" id="QTX31979.1"/>
    </source>
</evidence>